<organism evidence="3 4">
    <name type="scientific">Cryptotermes secundus</name>
    <dbReference type="NCBI Taxonomy" id="105785"/>
    <lineage>
        <taxon>Eukaryota</taxon>
        <taxon>Metazoa</taxon>
        <taxon>Ecdysozoa</taxon>
        <taxon>Arthropoda</taxon>
        <taxon>Hexapoda</taxon>
        <taxon>Insecta</taxon>
        <taxon>Pterygota</taxon>
        <taxon>Neoptera</taxon>
        <taxon>Polyneoptera</taxon>
        <taxon>Dictyoptera</taxon>
        <taxon>Blattodea</taxon>
        <taxon>Blattoidea</taxon>
        <taxon>Termitoidae</taxon>
        <taxon>Kalotermitidae</taxon>
        <taxon>Cryptotermitinae</taxon>
        <taxon>Cryptotermes</taxon>
    </lineage>
</organism>
<dbReference type="SUPFAM" id="SSF55920">
    <property type="entry name" value="Creatinase/aminopeptidase"/>
    <property type="match status" value="1"/>
</dbReference>
<accession>A0A2J7R9M3</accession>
<dbReference type="InterPro" id="IPR000994">
    <property type="entry name" value="Pept_M24"/>
</dbReference>
<dbReference type="FunCoup" id="A0A2J7R9M3">
    <property type="interactions" value="2245"/>
</dbReference>
<proteinExistence type="inferred from homology"/>
<dbReference type="InParanoid" id="A0A2J7R9M3"/>
<dbReference type="PANTHER" id="PTHR10804">
    <property type="entry name" value="PROTEASE FAMILY M24 METHIONYL AMINOPEPTIDASE, AMINOPEPTIDASE P"/>
    <property type="match status" value="1"/>
</dbReference>
<evidence type="ECO:0000313" key="4">
    <source>
        <dbReference type="Proteomes" id="UP000235965"/>
    </source>
</evidence>
<dbReference type="Pfam" id="PF00557">
    <property type="entry name" value="Peptidase_M24"/>
    <property type="match status" value="1"/>
</dbReference>
<keyword evidence="4" id="KW-1185">Reference proteome</keyword>
<sequence length="361" mass="40209">MNSMSVKGEDVLGVGEVLAVTKYKTAGDIVNRVLKQVIDKCVVGASVYEICEFGDDLLIKETSKVSKKEDDLIAGIAFPTSVSVNNCICYFSPMPGEADYMLKDEDMVKIDLGAHVDGFVAVVAHTIVLGVTSEAKVTGRRADVVLAAHYASQAALHLLKPGNDTYAVTDAVQKVCEAYKCKPVEGMLSHQLDQFEFEGKKTIIQNPSDSQKKEHEKYEFATHEVYAMNVLVSTGEGVGRVDNQVTIYKKTDETYHLKLTASRKFYSEVTHRHSSMPFNLRSFEDIKKAKMAIVECVNHNLFKPYKVLYEKSGEFVAHFKFTVLLMPDGPCVITGLPFNPELYQSEHTLSDTEWKVSNLRI</sequence>
<dbReference type="InterPro" id="IPR036390">
    <property type="entry name" value="WH_DNA-bd_sf"/>
</dbReference>
<dbReference type="Proteomes" id="UP000235965">
    <property type="component" value="Unassembled WGS sequence"/>
</dbReference>
<dbReference type="Gene3D" id="3.90.230.10">
    <property type="entry name" value="Creatinase/methionine aminopeptidase superfamily"/>
    <property type="match status" value="1"/>
</dbReference>
<gene>
    <name evidence="3" type="primary">Pa2g4_3</name>
    <name evidence="3" type="ORF">B7P43_G13825</name>
</gene>
<dbReference type="Gene3D" id="1.10.10.10">
    <property type="entry name" value="Winged helix-like DNA-binding domain superfamily/Winged helix DNA-binding domain"/>
    <property type="match status" value="1"/>
</dbReference>
<dbReference type="FunFam" id="1.10.10.10:FF:000029">
    <property type="entry name" value="Proliferation-associated 2G4, a"/>
    <property type="match status" value="1"/>
</dbReference>
<dbReference type="PANTHER" id="PTHR10804:SF11">
    <property type="entry name" value="PROLIFERATION-ASSOCIATED PROTEIN 2G4"/>
    <property type="match status" value="1"/>
</dbReference>
<evidence type="ECO:0000256" key="1">
    <source>
        <dbReference type="ARBA" id="ARBA00007319"/>
    </source>
</evidence>
<dbReference type="OrthoDB" id="5876363at2759"/>
<dbReference type="AlphaFoldDB" id="A0A2J7R9M3"/>
<dbReference type="NCBIfam" id="TIGR00495">
    <property type="entry name" value="crvDNA_42K"/>
    <property type="match status" value="1"/>
</dbReference>
<dbReference type="InterPro" id="IPR036388">
    <property type="entry name" value="WH-like_DNA-bd_sf"/>
</dbReference>
<dbReference type="SUPFAM" id="SSF46785">
    <property type="entry name" value="Winged helix' DNA-binding domain"/>
    <property type="match status" value="1"/>
</dbReference>
<dbReference type="InterPro" id="IPR036005">
    <property type="entry name" value="Creatinase/aminopeptidase-like"/>
</dbReference>
<dbReference type="InterPro" id="IPR047113">
    <property type="entry name" value="PA2G4/ARX1"/>
</dbReference>
<dbReference type="CDD" id="cd01089">
    <property type="entry name" value="PA2G4-like"/>
    <property type="match status" value="1"/>
</dbReference>
<dbReference type="EMBL" id="NEVH01006582">
    <property type="protein sequence ID" value="PNF37532.1"/>
    <property type="molecule type" value="Genomic_DNA"/>
</dbReference>
<comment type="caution">
    <text evidence="3">The sequence shown here is derived from an EMBL/GenBank/DDBJ whole genome shotgun (WGS) entry which is preliminary data.</text>
</comment>
<dbReference type="STRING" id="105785.A0A2J7R9M3"/>
<reference evidence="3 4" key="1">
    <citation type="submission" date="2017-12" db="EMBL/GenBank/DDBJ databases">
        <title>Hemimetabolous genomes reveal molecular basis of termite eusociality.</title>
        <authorList>
            <person name="Harrison M.C."/>
            <person name="Jongepier E."/>
            <person name="Robertson H.M."/>
            <person name="Arning N."/>
            <person name="Bitard-Feildel T."/>
            <person name="Chao H."/>
            <person name="Childers C.P."/>
            <person name="Dinh H."/>
            <person name="Doddapaneni H."/>
            <person name="Dugan S."/>
            <person name="Gowin J."/>
            <person name="Greiner C."/>
            <person name="Han Y."/>
            <person name="Hu H."/>
            <person name="Hughes D.S.T."/>
            <person name="Huylmans A.-K."/>
            <person name="Kemena C."/>
            <person name="Kremer L.P.M."/>
            <person name="Lee S.L."/>
            <person name="Lopez-Ezquerra A."/>
            <person name="Mallet L."/>
            <person name="Monroy-Kuhn J.M."/>
            <person name="Moser A."/>
            <person name="Murali S.C."/>
            <person name="Muzny D.M."/>
            <person name="Otani S."/>
            <person name="Piulachs M.-D."/>
            <person name="Poelchau M."/>
            <person name="Qu J."/>
            <person name="Schaub F."/>
            <person name="Wada-Katsumata A."/>
            <person name="Worley K.C."/>
            <person name="Xie Q."/>
            <person name="Ylla G."/>
            <person name="Poulsen M."/>
            <person name="Gibbs R.A."/>
            <person name="Schal C."/>
            <person name="Richards S."/>
            <person name="Belles X."/>
            <person name="Korb J."/>
            <person name="Bornberg-Bauer E."/>
        </authorList>
    </citation>
    <scope>NUCLEOTIDE SEQUENCE [LARGE SCALE GENOMIC DNA]</scope>
    <source>
        <tissue evidence="3">Whole body</tissue>
    </source>
</reference>
<comment type="similarity">
    <text evidence="1">Belongs to the peptidase M24 family.</text>
</comment>
<name>A0A2J7R9M3_9NEOP</name>
<dbReference type="InterPro" id="IPR004545">
    <property type="entry name" value="PA2G4"/>
</dbReference>
<feature type="domain" description="Peptidase M24" evidence="2">
    <location>
        <begin position="22"/>
        <end position="204"/>
    </location>
</feature>
<evidence type="ECO:0000313" key="3">
    <source>
        <dbReference type="EMBL" id="PNF37531.1"/>
    </source>
</evidence>
<evidence type="ECO:0000259" key="2">
    <source>
        <dbReference type="Pfam" id="PF00557"/>
    </source>
</evidence>
<dbReference type="EMBL" id="NEVH01006582">
    <property type="protein sequence ID" value="PNF37531.1"/>
    <property type="molecule type" value="Genomic_DNA"/>
</dbReference>
<protein>
    <submittedName>
        <fullName evidence="3">Proliferation-associated protein 2G4</fullName>
    </submittedName>
</protein>